<dbReference type="OrthoDB" id="5046242at2759"/>
<dbReference type="Gene3D" id="3.30.70.1990">
    <property type="match status" value="1"/>
</dbReference>
<evidence type="ECO:0000256" key="1">
    <source>
        <dbReference type="SAM" id="SignalP"/>
    </source>
</evidence>
<evidence type="ECO:0000313" key="3">
    <source>
        <dbReference type="Proteomes" id="UP000800200"/>
    </source>
</evidence>
<sequence length="472" mass="52719">MRHPFACFLLPAIFSLRASAWPARFKAPVCIVGAGPTGLTAAERLESKGYKTVIFEKQPEVGGKCQSYYEDSGIFHPLGAAFYSNASYPETVKVINASGVSSVPFALAGDRQQFRFNWTTGAIEAVPALSPQFLQALAAEIPRYASIWQKVFAPISVPSYKKGVPDELTVPGVEWFRTNNFTALPILLVNPLALYGYGDIRQVPILYILQYITPDILTAFIGRHDVYFTDFHKVWLQWVKKSVKSPIHTNTEINCIDRSGSHPILKYTKGRGRKSRTKAQKCSSVILAFPPTLENLERTGIDLTEREDEVFSAVGVHNYFSSAVKLNLPYGVSYIAASSSPTTPPPDAGEPVAALRLTPNSEIATSWSWGPYREFQAEEDARELLETTLSRINKDPRNVTAMSEPLCEGDVRAFRKWDYFPHFDSKELKGCWYEKLNGLQGKKKTFWASGLNGMETVEWAIRAGRDVVDSYF</sequence>
<dbReference type="Gene3D" id="3.50.50.60">
    <property type="entry name" value="FAD/NAD(P)-binding domain"/>
    <property type="match status" value="1"/>
</dbReference>
<feature type="chain" id="PRO_5025341225" evidence="1">
    <location>
        <begin position="21"/>
        <end position="472"/>
    </location>
</feature>
<dbReference type="SUPFAM" id="SSF51905">
    <property type="entry name" value="FAD/NAD(P)-binding domain"/>
    <property type="match status" value="1"/>
</dbReference>
<dbReference type="GO" id="GO:0016491">
    <property type="term" value="F:oxidoreductase activity"/>
    <property type="evidence" value="ECO:0007669"/>
    <property type="project" value="TreeGrafter"/>
</dbReference>
<keyword evidence="3" id="KW-1185">Reference proteome</keyword>
<dbReference type="Pfam" id="PF13450">
    <property type="entry name" value="NAD_binding_8"/>
    <property type="match status" value="1"/>
</dbReference>
<dbReference type="PRINTS" id="PR00419">
    <property type="entry name" value="ADXRDTASE"/>
</dbReference>
<reference evidence="2" key="1">
    <citation type="journal article" date="2020" name="Stud. Mycol.">
        <title>101 Dothideomycetes genomes: a test case for predicting lifestyles and emergence of pathogens.</title>
        <authorList>
            <person name="Haridas S."/>
            <person name="Albert R."/>
            <person name="Binder M."/>
            <person name="Bloem J."/>
            <person name="Labutti K."/>
            <person name="Salamov A."/>
            <person name="Andreopoulos B."/>
            <person name="Baker S."/>
            <person name="Barry K."/>
            <person name="Bills G."/>
            <person name="Bluhm B."/>
            <person name="Cannon C."/>
            <person name="Castanera R."/>
            <person name="Culley D."/>
            <person name="Daum C."/>
            <person name="Ezra D."/>
            <person name="Gonzalez J."/>
            <person name="Henrissat B."/>
            <person name="Kuo A."/>
            <person name="Liang C."/>
            <person name="Lipzen A."/>
            <person name="Lutzoni F."/>
            <person name="Magnuson J."/>
            <person name="Mondo S."/>
            <person name="Nolan M."/>
            <person name="Ohm R."/>
            <person name="Pangilinan J."/>
            <person name="Park H.-J."/>
            <person name="Ramirez L."/>
            <person name="Alfaro M."/>
            <person name="Sun H."/>
            <person name="Tritt A."/>
            <person name="Yoshinaga Y."/>
            <person name="Zwiers L.-H."/>
            <person name="Turgeon B."/>
            <person name="Goodwin S."/>
            <person name="Spatafora J."/>
            <person name="Crous P."/>
            <person name="Grigoriev I."/>
        </authorList>
    </citation>
    <scope>NUCLEOTIDE SEQUENCE</scope>
    <source>
        <strain evidence="2">CBS 207.26</strain>
    </source>
</reference>
<dbReference type="InterPro" id="IPR050464">
    <property type="entry name" value="Zeta_carotene_desat/Oxidored"/>
</dbReference>
<evidence type="ECO:0000313" key="2">
    <source>
        <dbReference type="EMBL" id="KAF2182333.1"/>
    </source>
</evidence>
<accession>A0A6A6DTE9</accession>
<dbReference type="EMBL" id="ML994648">
    <property type="protein sequence ID" value="KAF2182333.1"/>
    <property type="molecule type" value="Genomic_DNA"/>
</dbReference>
<dbReference type="AlphaFoldDB" id="A0A6A6DTE9"/>
<dbReference type="PANTHER" id="PTHR42923">
    <property type="entry name" value="PROTOPORPHYRINOGEN OXIDASE"/>
    <property type="match status" value="1"/>
</dbReference>
<dbReference type="Proteomes" id="UP000800200">
    <property type="component" value="Unassembled WGS sequence"/>
</dbReference>
<keyword evidence="1" id="KW-0732">Signal</keyword>
<gene>
    <name evidence="2" type="ORF">K469DRAFT_586474</name>
</gene>
<name>A0A6A6DTE9_9PEZI</name>
<dbReference type="Gene3D" id="1.10.405.20">
    <property type="match status" value="1"/>
</dbReference>
<dbReference type="InterPro" id="IPR036188">
    <property type="entry name" value="FAD/NAD-bd_sf"/>
</dbReference>
<proteinExistence type="predicted"/>
<organism evidence="2 3">
    <name type="scientific">Zopfia rhizophila CBS 207.26</name>
    <dbReference type="NCBI Taxonomy" id="1314779"/>
    <lineage>
        <taxon>Eukaryota</taxon>
        <taxon>Fungi</taxon>
        <taxon>Dikarya</taxon>
        <taxon>Ascomycota</taxon>
        <taxon>Pezizomycotina</taxon>
        <taxon>Dothideomycetes</taxon>
        <taxon>Dothideomycetes incertae sedis</taxon>
        <taxon>Zopfiaceae</taxon>
        <taxon>Zopfia</taxon>
    </lineage>
</organism>
<protein>
    <submittedName>
        <fullName evidence="2">FAD/NAD(P)-binding domain-containing protein</fullName>
    </submittedName>
</protein>
<feature type="signal peptide" evidence="1">
    <location>
        <begin position="1"/>
        <end position="20"/>
    </location>
</feature>